<comment type="similarity">
    <text evidence="2 10">Belongs to the glycosyltransferase 31 family.</text>
</comment>
<dbReference type="EC" id="2.4.1.-" evidence="10"/>
<accession>A0AA39V469</accession>
<dbReference type="Proteomes" id="UP001166286">
    <property type="component" value="Unassembled WGS sequence"/>
</dbReference>
<evidence type="ECO:0000256" key="6">
    <source>
        <dbReference type="ARBA" id="ARBA00022968"/>
    </source>
</evidence>
<protein>
    <recommendedName>
        <fullName evidence="10">Hexosyltransferase</fullName>
        <ecNumber evidence="10">2.4.1.-</ecNumber>
    </recommendedName>
</protein>
<reference evidence="11" key="1">
    <citation type="submission" date="2023-03" db="EMBL/GenBank/DDBJ databases">
        <title>Complete genome of Cladonia borealis.</title>
        <authorList>
            <person name="Park H."/>
        </authorList>
    </citation>
    <scope>NUCLEOTIDE SEQUENCE</scope>
    <source>
        <strain evidence="11">ANT050790</strain>
    </source>
</reference>
<name>A0AA39V469_9LECA</name>
<evidence type="ECO:0000256" key="8">
    <source>
        <dbReference type="ARBA" id="ARBA00023034"/>
    </source>
</evidence>
<keyword evidence="8 10" id="KW-0333">Golgi apparatus</keyword>
<dbReference type="GO" id="GO:0016758">
    <property type="term" value="F:hexosyltransferase activity"/>
    <property type="evidence" value="ECO:0007669"/>
    <property type="project" value="InterPro"/>
</dbReference>
<keyword evidence="6" id="KW-0735">Signal-anchor</keyword>
<dbReference type="InterPro" id="IPR002659">
    <property type="entry name" value="Glyco_trans_31"/>
</dbReference>
<evidence type="ECO:0000256" key="1">
    <source>
        <dbReference type="ARBA" id="ARBA00004323"/>
    </source>
</evidence>
<organism evidence="11 12">
    <name type="scientific">Cladonia borealis</name>
    <dbReference type="NCBI Taxonomy" id="184061"/>
    <lineage>
        <taxon>Eukaryota</taxon>
        <taxon>Fungi</taxon>
        <taxon>Dikarya</taxon>
        <taxon>Ascomycota</taxon>
        <taxon>Pezizomycotina</taxon>
        <taxon>Lecanoromycetes</taxon>
        <taxon>OSLEUM clade</taxon>
        <taxon>Lecanoromycetidae</taxon>
        <taxon>Lecanorales</taxon>
        <taxon>Lecanorineae</taxon>
        <taxon>Cladoniaceae</taxon>
        <taxon>Cladonia</taxon>
    </lineage>
</organism>
<keyword evidence="5" id="KW-0812">Transmembrane</keyword>
<evidence type="ECO:0000256" key="2">
    <source>
        <dbReference type="ARBA" id="ARBA00008661"/>
    </source>
</evidence>
<keyword evidence="7" id="KW-1133">Transmembrane helix</keyword>
<evidence type="ECO:0000256" key="3">
    <source>
        <dbReference type="ARBA" id="ARBA00022676"/>
    </source>
</evidence>
<dbReference type="PANTHER" id="PTHR11214">
    <property type="entry name" value="BETA-1,3-N-ACETYLGLUCOSAMINYLTRANSFERASE"/>
    <property type="match status" value="1"/>
</dbReference>
<comment type="subcellular location">
    <subcellularLocation>
        <location evidence="1 10">Golgi apparatus membrane</location>
        <topology evidence="1 10">Single-pass type II membrane protein</topology>
    </subcellularLocation>
</comment>
<dbReference type="PANTHER" id="PTHR11214:SF3">
    <property type="entry name" value="BETA-1,3-GALACTOSYLTRANSFERASE 6"/>
    <property type="match status" value="1"/>
</dbReference>
<evidence type="ECO:0000256" key="7">
    <source>
        <dbReference type="ARBA" id="ARBA00022989"/>
    </source>
</evidence>
<proteinExistence type="inferred from homology"/>
<sequence>MYFNNPSPKARIYILTVVALCLLLFSTRSFLHVPKDDQGSTSLFSLPTLSNPSLKSTTKPPWLLITSSASDDFQRRLLVRWSWVSLFQRSGIFDHIFAVSSTDPVLLPLIKKENETFGDILLLDHIEDTAWTANHIKPFEFFKKVTTEGWKGRTYDFVSKVDQDSFVDPVRTWNKYLKGRMGLSGIKKDRVMMSMPHDEFCQCPAPQGGFYTLSWDFAKLIGRLYAKMEKPEDIEQEDCMAGRFPTDAGEQYEFVPMDTEESFDVVGEKGNAIARDWTKGQVQRGHLSNVSKAIFFHQMKEEWKWLAVKELFDEDGWVPNRSSRAQT</sequence>
<evidence type="ECO:0000256" key="9">
    <source>
        <dbReference type="ARBA" id="ARBA00023136"/>
    </source>
</evidence>
<gene>
    <name evidence="11" type="ORF">JMJ35_006421</name>
</gene>
<comment type="caution">
    <text evidence="11">The sequence shown here is derived from an EMBL/GenBank/DDBJ whole genome shotgun (WGS) entry which is preliminary data.</text>
</comment>
<evidence type="ECO:0000313" key="11">
    <source>
        <dbReference type="EMBL" id="KAK0510869.1"/>
    </source>
</evidence>
<dbReference type="GO" id="GO:0000139">
    <property type="term" value="C:Golgi membrane"/>
    <property type="evidence" value="ECO:0007669"/>
    <property type="project" value="UniProtKB-SubCell"/>
</dbReference>
<evidence type="ECO:0000256" key="4">
    <source>
        <dbReference type="ARBA" id="ARBA00022679"/>
    </source>
</evidence>
<keyword evidence="12" id="KW-1185">Reference proteome</keyword>
<dbReference type="AlphaFoldDB" id="A0AA39V469"/>
<dbReference type="GO" id="GO:0006493">
    <property type="term" value="P:protein O-linked glycosylation"/>
    <property type="evidence" value="ECO:0007669"/>
    <property type="project" value="TreeGrafter"/>
</dbReference>
<dbReference type="EMBL" id="JAFEKC020000014">
    <property type="protein sequence ID" value="KAK0510869.1"/>
    <property type="molecule type" value="Genomic_DNA"/>
</dbReference>
<keyword evidence="9" id="KW-0472">Membrane</keyword>
<evidence type="ECO:0000256" key="5">
    <source>
        <dbReference type="ARBA" id="ARBA00022692"/>
    </source>
</evidence>
<keyword evidence="4" id="KW-0808">Transferase</keyword>
<evidence type="ECO:0000256" key="10">
    <source>
        <dbReference type="RuleBase" id="RU363063"/>
    </source>
</evidence>
<evidence type="ECO:0000313" key="12">
    <source>
        <dbReference type="Proteomes" id="UP001166286"/>
    </source>
</evidence>
<keyword evidence="3 10" id="KW-0328">Glycosyltransferase</keyword>